<evidence type="ECO:0000256" key="1">
    <source>
        <dbReference type="SAM" id="Phobius"/>
    </source>
</evidence>
<accession>A0A1D8IQG5</accession>
<dbReference type="AlphaFoldDB" id="A0A1D8IQG5"/>
<keyword evidence="1" id="KW-0812">Transmembrane</keyword>
<keyword evidence="1" id="KW-0472">Membrane</keyword>
<sequence length="76" mass="8351">MSDSLDAKQALHTALLAKTRAGRVFKLIVFWIAVIGMFVIPLGVLALYFLWKHGNAVAVAQSHAQRSSDLRTIKST</sequence>
<evidence type="ECO:0000313" key="2">
    <source>
        <dbReference type="EMBL" id="AOU98750.1"/>
    </source>
</evidence>
<proteinExistence type="predicted"/>
<protein>
    <submittedName>
        <fullName evidence="2">Uncharacterized protein</fullName>
    </submittedName>
</protein>
<dbReference type="KEGG" id="aprs:BI364_12945"/>
<keyword evidence="3" id="KW-1185">Reference proteome</keyword>
<gene>
    <name evidence="2" type="ORF">BI364_12945</name>
</gene>
<organism evidence="2 3">
    <name type="scientific">Acidihalobacter yilgarnensis</name>
    <dbReference type="NCBI Taxonomy" id="2819280"/>
    <lineage>
        <taxon>Bacteria</taxon>
        <taxon>Pseudomonadati</taxon>
        <taxon>Pseudomonadota</taxon>
        <taxon>Gammaproteobacteria</taxon>
        <taxon>Chromatiales</taxon>
        <taxon>Ectothiorhodospiraceae</taxon>
        <taxon>Acidihalobacter</taxon>
    </lineage>
</organism>
<keyword evidence="1" id="KW-1133">Transmembrane helix</keyword>
<reference evidence="3" key="1">
    <citation type="submission" date="2016-09" db="EMBL/GenBank/DDBJ databases">
        <title>Acidihalobacter prosperus F5.</title>
        <authorList>
            <person name="Khaleque H.N."/>
            <person name="Ramsay J.P."/>
            <person name="Kaksonen A.H."/>
            <person name="Boxall N.J."/>
            <person name="Watkin E.L.J."/>
        </authorList>
    </citation>
    <scope>NUCLEOTIDE SEQUENCE [LARGE SCALE GENOMIC DNA]</scope>
    <source>
        <strain evidence="3">F5</strain>
    </source>
</reference>
<evidence type="ECO:0000313" key="3">
    <source>
        <dbReference type="Proteomes" id="UP000095401"/>
    </source>
</evidence>
<dbReference type="Proteomes" id="UP000095401">
    <property type="component" value="Chromosome"/>
</dbReference>
<feature type="transmembrane region" description="Helical" evidence="1">
    <location>
        <begin position="28"/>
        <end position="51"/>
    </location>
</feature>
<name>A0A1D8IQG5_9GAMM</name>
<dbReference type="EMBL" id="CP017415">
    <property type="protein sequence ID" value="AOU98750.1"/>
    <property type="molecule type" value="Genomic_DNA"/>
</dbReference>
<dbReference type="RefSeq" id="WP_070079107.1">
    <property type="nucleotide sequence ID" value="NZ_CP017415.1"/>
</dbReference>